<dbReference type="EMBL" id="JXXV01000005">
    <property type="protein sequence ID" value="KJY85108.1"/>
    <property type="molecule type" value="Genomic_DNA"/>
</dbReference>
<gene>
    <name evidence="2" type="ORF">TW81_01950</name>
</gene>
<dbReference type="Pfam" id="PF08668">
    <property type="entry name" value="HDOD"/>
    <property type="match status" value="1"/>
</dbReference>
<dbReference type="InterPro" id="IPR035919">
    <property type="entry name" value="EAL_sf"/>
</dbReference>
<dbReference type="Proteomes" id="UP000033673">
    <property type="component" value="Unassembled WGS sequence"/>
</dbReference>
<name>A0A0F4NQJ1_9VIBR</name>
<dbReference type="STRING" id="579748.TW81_01950"/>
<sequence>MLSTTSQEQTNKLSIVARQPILDKNKDLFAFELLYREGEANAFPTSSSRSTLRLLSEQFLTFQKRNLDGKPGFVNFEHSDIVNGVPFDFSPNDIVVEILETCSPTDELFNSIVELKEKNYLVALDDFQPSSEWDRFCPLVDFIKLDVRELSFVECKRIIHSLDSTDIQFVAEKVENHEEFLKAQACGFSLFQGYFFQKPEIIKTHKLSASALDIFKLSTLVAKRDVDLNKVNQIIERNPVLSVQLLNFVNSDSRVSKTIESTRQALAYLGDDRIRKYVTYTTLAALSPNKPNIILRNLLNRAKFIECLASHLDEPTLSDSAYLCGMLSLVDGLLDMALTDVLSSLPLSDIITHALVDREGTLGNLLSIAEAIEASNWVLLDKMKAKVSLSEETIMECLTKSNAWVSELAA</sequence>
<dbReference type="PANTHER" id="PTHR33525:SF4">
    <property type="entry name" value="CYCLIC DI-GMP PHOSPHODIESTERASE CDGJ"/>
    <property type="match status" value="1"/>
</dbReference>
<dbReference type="SMART" id="SM00052">
    <property type="entry name" value="EAL"/>
    <property type="match status" value="1"/>
</dbReference>
<feature type="domain" description="HDOD" evidence="1">
    <location>
        <begin position="207"/>
        <end position="393"/>
    </location>
</feature>
<dbReference type="SUPFAM" id="SSF109604">
    <property type="entry name" value="HD-domain/PDEase-like"/>
    <property type="match status" value="1"/>
</dbReference>
<evidence type="ECO:0000313" key="2">
    <source>
        <dbReference type="EMBL" id="KJY85108.1"/>
    </source>
</evidence>
<dbReference type="PIRSF" id="PIRSF003180">
    <property type="entry name" value="DiGMPpdiest_YuxH"/>
    <property type="match status" value="1"/>
</dbReference>
<dbReference type="Pfam" id="PF00563">
    <property type="entry name" value="EAL"/>
    <property type="match status" value="1"/>
</dbReference>
<reference evidence="2 3" key="1">
    <citation type="journal article" date="2015" name="BMC Genomics">
        <title>Genome mining reveals unlocked bioactive potential of marine Gram-negative bacteria.</title>
        <authorList>
            <person name="Machado H."/>
            <person name="Sonnenschein E.C."/>
            <person name="Melchiorsen J."/>
            <person name="Gram L."/>
        </authorList>
    </citation>
    <scope>NUCLEOTIDE SEQUENCE [LARGE SCALE GENOMIC DNA]</scope>
    <source>
        <strain evidence="2 3">S2757</strain>
    </source>
</reference>
<dbReference type="InterPro" id="IPR052340">
    <property type="entry name" value="RNase_Y/CdgJ"/>
</dbReference>
<dbReference type="Gene3D" id="1.10.3210.10">
    <property type="entry name" value="Hypothetical protein af1432"/>
    <property type="match status" value="1"/>
</dbReference>
<comment type="caution">
    <text evidence="2">The sequence shown here is derived from an EMBL/GenBank/DDBJ whole genome shotgun (WGS) entry which is preliminary data.</text>
</comment>
<accession>A0A0F4NQJ1</accession>
<dbReference type="Gene3D" id="3.20.20.450">
    <property type="entry name" value="EAL domain"/>
    <property type="match status" value="1"/>
</dbReference>
<dbReference type="InterPro" id="IPR001633">
    <property type="entry name" value="EAL_dom"/>
</dbReference>
<evidence type="ECO:0000313" key="3">
    <source>
        <dbReference type="Proteomes" id="UP000033673"/>
    </source>
</evidence>
<dbReference type="RefSeq" id="WP_045954041.1">
    <property type="nucleotide sequence ID" value="NZ_JXXV01000005.1"/>
</dbReference>
<dbReference type="InterPro" id="IPR013976">
    <property type="entry name" value="HDOD"/>
</dbReference>
<dbReference type="PATRIC" id="fig|579748.3.peg.402"/>
<dbReference type="AlphaFoldDB" id="A0A0F4NQJ1"/>
<dbReference type="PROSITE" id="PS51833">
    <property type="entry name" value="HDOD"/>
    <property type="match status" value="1"/>
</dbReference>
<dbReference type="PANTHER" id="PTHR33525">
    <property type="match status" value="1"/>
</dbReference>
<dbReference type="OrthoDB" id="9804751at2"/>
<organism evidence="2 3">
    <name type="scientific">Vibrio galatheae</name>
    <dbReference type="NCBI Taxonomy" id="579748"/>
    <lineage>
        <taxon>Bacteria</taxon>
        <taxon>Pseudomonadati</taxon>
        <taxon>Pseudomonadota</taxon>
        <taxon>Gammaproteobacteria</taxon>
        <taxon>Vibrionales</taxon>
        <taxon>Vibrionaceae</taxon>
        <taxon>Vibrio</taxon>
    </lineage>
</organism>
<evidence type="ECO:0000259" key="1">
    <source>
        <dbReference type="PROSITE" id="PS51833"/>
    </source>
</evidence>
<dbReference type="SUPFAM" id="SSF141868">
    <property type="entry name" value="EAL domain-like"/>
    <property type="match status" value="1"/>
</dbReference>
<keyword evidence="3" id="KW-1185">Reference proteome</keyword>
<dbReference type="InterPro" id="IPR014408">
    <property type="entry name" value="dGMP_Pdiesterase_EAL/HD-GYP"/>
</dbReference>
<proteinExistence type="predicted"/>
<protein>
    <submittedName>
        <fullName evidence="2">Signal transduction protein</fullName>
    </submittedName>
</protein>